<dbReference type="EMBL" id="JAFCNB010000005">
    <property type="protein sequence ID" value="MBP2704610.1"/>
    <property type="molecule type" value="Genomic_DNA"/>
</dbReference>
<dbReference type="InterPro" id="IPR012312">
    <property type="entry name" value="Hemerythrin-like"/>
</dbReference>
<evidence type="ECO:0000259" key="1">
    <source>
        <dbReference type="Pfam" id="PF01814"/>
    </source>
</evidence>
<gene>
    <name evidence="2" type="ORF">JOL79_12375</name>
</gene>
<organism evidence="2 3">
    <name type="scientific">Microbispora oryzae</name>
    <dbReference type="NCBI Taxonomy" id="2806554"/>
    <lineage>
        <taxon>Bacteria</taxon>
        <taxon>Bacillati</taxon>
        <taxon>Actinomycetota</taxon>
        <taxon>Actinomycetes</taxon>
        <taxon>Streptosporangiales</taxon>
        <taxon>Streptosporangiaceae</taxon>
        <taxon>Microbispora</taxon>
    </lineage>
</organism>
<dbReference type="RefSeq" id="WP_210155900.1">
    <property type="nucleotide sequence ID" value="NZ_JAFCNB010000005.1"/>
</dbReference>
<evidence type="ECO:0000313" key="3">
    <source>
        <dbReference type="Proteomes" id="UP000674234"/>
    </source>
</evidence>
<accession>A0A940WNE2</accession>
<dbReference type="AlphaFoldDB" id="A0A940WNE2"/>
<dbReference type="Proteomes" id="UP000674234">
    <property type="component" value="Unassembled WGS sequence"/>
</dbReference>
<name>A0A940WNE2_9ACTN</name>
<dbReference type="CDD" id="cd12108">
    <property type="entry name" value="Hr-like"/>
    <property type="match status" value="1"/>
</dbReference>
<dbReference type="Gene3D" id="1.20.120.520">
    <property type="entry name" value="nmb1532 protein domain like"/>
    <property type="match status" value="1"/>
</dbReference>
<sequence>MATTESYFDGREMDMVHRMLRREFGLLPGLVRGVADGATERGDVVYGHARTMAAILHEHHGTEDKYVWPVLLERAPAEIAPTVHLMESHHEQIDKAISEVDGALEAWNGGFAADAGNTVADALERLLPLLHEHLAAEEEKIVPLMERHITAAEWNQAIQQMSADLDPEMLSLALGLAMYEADPDVIEGVFGNMPPEVAAIIREAAPQAFATYSTLLHGTATPPRSTEL</sequence>
<keyword evidence="3" id="KW-1185">Reference proteome</keyword>
<protein>
    <submittedName>
        <fullName evidence="2">Hemerythrin domain-containing protein</fullName>
    </submittedName>
</protein>
<dbReference type="Pfam" id="PF01814">
    <property type="entry name" value="Hemerythrin"/>
    <property type="match status" value="1"/>
</dbReference>
<proteinExistence type="predicted"/>
<feature type="domain" description="Hemerythrin-like" evidence="1">
    <location>
        <begin position="12"/>
        <end position="144"/>
    </location>
</feature>
<evidence type="ECO:0000313" key="2">
    <source>
        <dbReference type="EMBL" id="MBP2704610.1"/>
    </source>
</evidence>
<reference evidence="2" key="1">
    <citation type="submission" date="2021-02" db="EMBL/GenBank/DDBJ databases">
        <title>Draft genome sequence of Microbispora sp. RL4-1S isolated from rice leaves in Thailand.</title>
        <authorList>
            <person name="Muangham S."/>
            <person name="Duangmal K."/>
        </authorList>
    </citation>
    <scope>NUCLEOTIDE SEQUENCE</scope>
    <source>
        <strain evidence="2">RL4-1S</strain>
    </source>
</reference>
<comment type="caution">
    <text evidence="2">The sequence shown here is derived from an EMBL/GenBank/DDBJ whole genome shotgun (WGS) entry which is preliminary data.</text>
</comment>